<sequence length="103" mass="11755">MFTIEYGIVSSSQVSVKHTSPAPCKKTRISTIQRKFLGFVVKRHHVAGYYAGRGGLKDRRRNLTRTPPFLPRFLDRISVDILDRSIPLRAADVDRRLRSVACE</sequence>
<dbReference type="EMBL" id="BMAT01003791">
    <property type="protein sequence ID" value="GFR62411.1"/>
    <property type="molecule type" value="Genomic_DNA"/>
</dbReference>
<reference evidence="1 2" key="1">
    <citation type="journal article" date="2021" name="Elife">
        <title>Chloroplast acquisition without the gene transfer in kleptoplastic sea slugs, Plakobranchus ocellatus.</title>
        <authorList>
            <person name="Maeda T."/>
            <person name="Takahashi S."/>
            <person name="Yoshida T."/>
            <person name="Shimamura S."/>
            <person name="Takaki Y."/>
            <person name="Nagai Y."/>
            <person name="Toyoda A."/>
            <person name="Suzuki Y."/>
            <person name="Arimoto A."/>
            <person name="Ishii H."/>
            <person name="Satoh N."/>
            <person name="Nishiyama T."/>
            <person name="Hasebe M."/>
            <person name="Maruyama T."/>
            <person name="Minagawa J."/>
            <person name="Obokata J."/>
            <person name="Shigenobu S."/>
        </authorList>
    </citation>
    <scope>NUCLEOTIDE SEQUENCE [LARGE SCALE GENOMIC DNA]</scope>
</reference>
<dbReference type="AlphaFoldDB" id="A0AAV4EPI4"/>
<evidence type="ECO:0000313" key="1">
    <source>
        <dbReference type="EMBL" id="GFR62411.1"/>
    </source>
</evidence>
<proteinExistence type="predicted"/>
<organism evidence="1 2">
    <name type="scientific">Elysia marginata</name>
    <dbReference type="NCBI Taxonomy" id="1093978"/>
    <lineage>
        <taxon>Eukaryota</taxon>
        <taxon>Metazoa</taxon>
        <taxon>Spiralia</taxon>
        <taxon>Lophotrochozoa</taxon>
        <taxon>Mollusca</taxon>
        <taxon>Gastropoda</taxon>
        <taxon>Heterobranchia</taxon>
        <taxon>Euthyneura</taxon>
        <taxon>Panpulmonata</taxon>
        <taxon>Sacoglossa</taxon>
        <taxon>Placobranchoidea</taxon>
        <taxon>Plakobranchidae</taxon>
        <taxon>Elysia</taxon>
    </lineage>
</organism>
<dbReference type="Proteomes" id="UP000762676">
    <property type="component" value="Unassembled WGS sequence"/>
</dbReference>
<accession>A0AAV4EPI4</accession>
<protein>
    <submittedName>
        <fullName evidence="1">Uncharacterized protein</fullName>
    </submittedName>
</protein>
<name>A0AAV4EPI4_9GAST</name>
<gene>
    <name evidence="1" type="ORF">ElyMa_001871200</name>
</gene>
<comment type="caution">
    <text evidence="1">The sequence shown here is derived from an EMBL/GenBank/DDBJ whole genome shotgun (WGS) entry which is preliminary data.</text>
</comment>
<evidence type="ECO:0000313" key="2">
    <source>
        <dbReference type="Proteomes" id="UP000762676"/>
    </source>
</evidence>
<keyword evidence="2" id="KW-1185">Reference proteome</keyword>